<protein>
    <recommendedName>
        <fullName evidence="2">Glycosyl transferase CAP10 domain-containing protein</fullName>
    </recommendedName>
</protein>
<name>A0ABR3Q4U2_9TREE</name>
<dbReference type="InterPro" id="IPR006598">
    <property type="entry name" value="CAP10"/>
</dbReference>
<proteinExistence type="predicted"/>
<gene>
    <name evidence="3" type="ORF">Q8F55_003751</name>
</gene>
<dbReference type="PANTHER" id="PTHR12203:SF118">
    <property type="entry name" value="BETA-1,2-XYLOSYLTRANSFERASE 1"/>
    <property type="match status" value="1"/>
</dbReference>
<dbReference type="GeneID" id="95984794"/>
<evidence type="ECO:0000259" key="2">
    <source>
        <dbReference type="SMART" id="SM00672"/>
    </source>
</evidence>
<reference evidence="3 4" key="1">
    <citation type="submission" date="2023-08" db="EMBL/GenBank/DDBJ databases">
        <title>Annotated Genome Sequence of Vanrija albida AlHP1.</title>
        <authorList>
            <person name="Herzog R."/>
        </authorList>
    </citation>
    <scope>NUCLEOTIDE SEQUENCE [LARGE SCALE GENOMIC DNA]</scope>
    <source>
        <strain evidence="3 4">AlHP1</strain>
    </source>
</reference>
<comment type="caution">
    <text evidence="3">The sequence shown here is derived from an EMBL/GenBank/DDBJ whole genome shotgun (WGS) entry which is preliminary data.</text>
</comment>
<dbReference type="Pfam" id="PF05686">
    <property type="entry name" value="Glyco_transf_90"/>
    <property type="match status" value="1"/>
</dbReference>
<evidence type="ECO:0000313" key="4">
    <source>
        <dbReference type="Proteomes" id="UP001565368"/>
    </source>
</evidence>
<organism evidence="3 4">
    <name type="scientific">Vanrija albida</name>
    <dbReference type="NCBI Taxonomy" id="181172"/>
    <lineage>
        <taxon>Eukaryota</taxon>
        <taxon>Fungi</taxon>
        <taxon>Dikarya</taxon>
        <taxon>Basidiomycota</taxon>
        <taxon>Agaricomycotina</taxon>
        <taxon>Tremellomycetes</taxon>
        <taxon>Trichosporonales</taxon>
        <taxon>Trichosporonaceae</taxon>
        <taxon>Vanrija</taxon>
    </lineage>
</organism>
<dbReference type="SMART" id="SM00672">
    <property type="entry name" value="CAP10"/>
    <property type="match status" value="1"/>
</dbReference>
<feature type="region of interest" description="Disordered" evidence="1">
    <location>
        <begin position="282"/>
        <end position="309"/>
    </location>
</feature>
<evidence type="ECO:0000256" key="1">
    <source>
        <dbReference type="SAM" id="MobiDB-lite"/>
    </source>
</evidence>
<sequence length="643" mass="74163">MLALRRLRLRFSKSTVLISAILVTFLLIVFLSDSSTSTRQASAQTDHGGSKGAVKVDDGHDDSQRSFSWNIFKPDPIIAKGLTYSSDGLVRGWDKIHAALARGKGATTDKHPIRELMKDGRKRYDSMLKRQSKTLTQAVAEYKKRYGRQPPRGFDAWFQWCKKNNVKIIDDYDQINRDIEPWLALSPDEFKKRVQHIGDEPNHRYKIVLRPNGESTLSGDREEYRRPIEQFEQLLPLVPYLPNDVTLWFSDHDMANWILPADFRQAALDAVAKGTYLTPKELQSLEDQNDKDSEGNPMGLLASCSEDSPARQLTNSAYDGLKEGKFDPVPRTETTFMFDPVGSMDYCNYPQLLKLHGAFTFPFRRQAQLRPLLHLSKLYQNGDMLITPLEAYWNHTSAYGIGQTSEWPEKTINKLFWRGSSTGDAYTKPKNGRPNFDWRMSHRPRLHFFANRKDGDSNVWVERDNQLFHETWSNDELNQNYLDVGLSGRPHQCDPDGTCDEMAKEIRFADRVEPEEAIKYKYVLDVDGNGWSSRYHRLLASGSVVLKSTIYPEWMSDWLVPWVHYVPVQIDYSDVYDIMSFFVGPPDAPGTGNDDAAKEIAANARKFTNELWRWEDMQAYMFRFILEYSRLASDDRDGYEYRG</sequence>
<dbReference type="RefSeq" id="XP_069209698.1">
    <property type="nucleotide sequence ID" value="XM_069352280.1"/>
</dbReference>
<accession>A0ABR3Q4U2</accession>
<dbReference type="PANTHER" id="PTHR12203">
    <property type="entry name" value="KDEL LYS-ASP-GLU-LEU CONTAINING - RELATED"/>
    <property type="match status" value="1"/>
</dbReference>
<feature type="domain" description="Glycosyl transferase CAP10" evidence="2">
    <location>
        <begin position="404"/>
        <end position="635"/>
    </location>
</feature>
<dbReference type="Proteomes" id="UP001565368">
    <property type="component" value="Unassembled WGS sequence"/>
</dbReference>
<keyword evidence="4" id="KW-1185">Reference proteome</keyword>
<dbReference type="EMBL" id="JBBXJM010000003">
    <property type="protein sequence ID" value="KAL1409754.1"/>
    <property type="molecule type" value="Genomic_DNA"/>
</dbReference>
<feature type="region of interest" description="Disordered" evidence="1">
    <location>
        <begin position="40"/>
        <end position="62"/>
    </location>
</feature>
<evidence type="ECO:0000313" key="3">
    <source>
        <dbReference type="EMBL" id="KAL1409754.1"/>
    </source>
</evidence>
<dbReference type="InterPro" id="IPR051091">
    <property type="entry name" value="O-Glucosyltr/Glycosyltrsf_90"/>
</dbReference>